<evidence type="ECO:0000313" key="7">
    <source>
        <dbReference type="EMBL" id="KAG5933549.1"/>
    </source>
</evidence>
<accession>A0A9P7M8R8</accession>
<feature type="transmembrane region" description="Helical" evidence="5">
    <location>
        <begin position="357"/>
        <end position="379"/>
    </location>
</feature>
<feature type="transmembrane region" description="Helical" evidence="5">
    <location>
        <begin position="242"/>
        <end position="260"/>
    </location>
</feature>
<dbReference type="AlphaFoldDB" id="A0A9P7M8R8"/>
<comment type="caution">
    <text evidence="7">The sequence shown here is derived from an EMBL/GenBank/DDBJ whole genome shotgun (WGS) entry which is preliminary data.</text>
</comment>
<reference evidence="7 8" key="1">
    <citation type="journal article" date="2020" name="bioRxiv">
        <title>Whole genome comparisons of ergot fungi reveals the divergence and evolution of species within the genus Claviceps are the result of varying mechanisms driving genome evolution and host range expansion.</title>
        <authorList>
            <person name="Wyka S.A."/>
            <person name="Mondo S.J."/>
            <person name="Liu M."/>
            <person name="Dettman J."/>
            <person name="Nalam V."/>
            <person name="Broders K.D."/>
        </authorList>
    </citation>
    <scope>NUCLEOTIDE SEQUENCE [LARGE SCALE GENOMIC DNA]</scope>
    <source>
        <strain evidence="7 8">CCC 1485</strain>
    </source>
</reference>
<feature type="domain" description="Inositolphosphotransferase Aur1/Ipt1" evidence="6">
    <location>
        <begin position="199"/>
        <end position="330"/>
    </location>
</feature>
<dbReference type="Pfam" id="PF14378">
    <property type="entry name" value="PAP2_3"/>
    <property type="match status" value="2"/>
</dbReference>
<dbReference type="PANTHER" id="PTHR31310">
    <property type="match status" value="1"/>
</dbReference>
<sequence>MAISVSLDDTPEGGWKAAKGIPMPDFVEPVLTVTVLLLAMILTRRKGYNAFQSKSRYQPIPEESPRSSDELDDDTLLSRRQYDQYPPKHRSFGPCLRFTTPNSSRFAQNIHSRILQKFPFLMEMFYWGLSFGAYRYTKVLAQTIYGGQRSMWDSAQQHGLSILNFEALLLGNAHREAPERWLEWRIQRWFLHGTELGDCRGWILSLLNRGYALVHLPGTVSFLAYYYATASSHARFSTVRRTMTLSNFLAFAIFILVPTMPPRLMPKELGFVDSVSLEDAESVWMGGDFVNLLAAMPSMHFAYAFCIGCTFIAESGVVRGLFSWLEAITIRSRRTEGDEEEDGEESVEKNHYRRRSALARAAMFAFGVWYPTWMLITIVSTANHYFLDAFAAILVVLAGYMLNRVLCVFLPVEDYLLWLLRLEKPIPTTGWKKKLTVA</sequence>
<dbReference type="InterPro" id="IPR052185">
    <property type="entry name" value="IPC_Synthase-Related"/>
</dbReference>
<keyword evidence="3 5" id="KW-1133">Transmembrane helix</keyword>
<keyword evidence="4 5" id="KW-0472">Membrane</keyword>
<dbReference type="CDD" id="cd03386">
    <property type="entry name" value="PAP2_Aur1_like"/>
    <property type="match status" value="1"/>
</dbReference>
<evidence type="ECO:0000256" key="3">
    <source>
        <dbReference type="ARBA" id="ARBA00022989"/>
    </source>
</evidence>
<keyword evidence="2 5" id="KW-0812">Transmembrane</keyword>
<evidence type="ECO:0000256" key="4">
    <source>
        <dbReference type="ARBA" id="ARBA00023136"/>
    </source>
</evidence>
<dbReference type="Proteomes" id="UP000706124">
    <property type="component" value="Unassembled WGS sequence"/>
</dbReference>
<name>A0A9P7M8R8_9HYPO</name>
<keyword evidence="8" id="KW-1185">Reference proteome</keyword>
<dbReference type="InterPro" id="IPR026841">
    <property type="entry name" value="Aur1/Ipt1"/>
</dbReference>
<evidence type="ECO:0000256" key="2">
    <source>
        <dbReference type="ARBA" id="ARBA00022692"/>
    </source>
</evidence>
<evidence type="ECO:0000259" key="6">
    <source>
        <dbReference type="Pfam" id="PF14378"/>
    </source>
</evidence>
<dbReference type="EMBL" id="SRPO01000362">
    <property type="protein sequence ID" value="KAG5933549.1"/>
    <property type="molecule type" value="Genomic_DNA"/>
</dbReference>
<evidence type="ECO:0000313" key="8">
    <source>
        <dbReference type="Proteomes" id="UP000706124"/>
    </source>
</evidence>
<feature type="transmembrane region" description="Helical" evidence="5">
    <location>
        <begin position="385"/>
        <end position="412"/>
    </location>
</feature>
<gene>
    <name evidence="7" type="ORF">E4U60_004412</name>
</gene>
<dbReference type="GO" id="GO:0016020">
    <property type="term" value="C:membrane"/>
    <property type="evidence" value="ECO:0007669"/>
    <property type="project" value="UniProtKB-SubCell"/>
</dbReference>
<organism evidence="7 8">
    <name type="scientific">Claviceps pazoutovae</name>
    <dbReference type="NCBI Taxonomy" id="1649127"/>
    <lineage>
        <taxon>Eukaryota</taxon>
        <taxon>Fungi</taxon>
        <taxon>Dikarya</taxon>
        <taxon>Ascomycota</taxon>
        <taxon>Pezizomycotina</taxon>
        <taxon>Sordariomycetes</taxon>
        <taxon>Hypocreomycetidae</taxon>
        <taxon>Hypocreales</taxon>
        <taxon>Clavicipitaceae</taxon>
        <taxon>Claviceps</taxon>
    </lineage>
</organism>
<dbReference type="PANTHER" id="PTHR31310:SF10">
    <property type="entry name" value="INOSITOLPHOSPHOTRANSFERASE AUR1_IPT1 DOMAIN-CONTAINING PROTEIN"/>
    <property type="match status" value="1"/>
</dbReference>
<feature type="transmembrane region" description="Helical" evidence="5">
    <location>
        <begin position="26"/>
        <end position="43"/>
    </location>
</feature>
<feature type="transmembrane region" description="Helical" evidence="5">
    <location>
        <begin position="301"/>
        <end position="325"/>
    </location>
</feature>
<evidence type="ECO:0000256" key="5">
    <source>
        <dbReference type="SAM" id="Phobius"/>
    </source>
</evidence>
<dbReference type="OrthoDB" id="2566866at2759"/>
<protein>
    <recommendedName>
        <fullName evidence="6">Inositolphosphotransferase Aur1/Ipt1 domain-containing protein</fullName>
    </recommendedName>
</protein>
<feature type="domain" description="Inositolphosphotransferase Aur1/Ipt1" evidence="6">
    <location>
        <begin position="358"/>
        <end position="401"/>
    </location>
</feature>
<proteinExistence type="predicted"/>
<evidence type="ECO:0000256" key="1">
    <source>
        <dbReference type="ARBA" id="ARBA00004141"/>
    </source>
</evidence>
<comment type="subcellular location">
    <subcellularLocation>
        <location evidence="1">Membrane</location>
        <topology evidence="1">Multi-pass membrane protein</topology>
    </subcellularLocation>
</comment>